<reference evidence="16 17" key="1">
    <citation type="submission" date="2018-07" db="EMBL/GenBank/DDBJ databases">
        <title>Leeuwenhoekiella genomics.</title>
        <authorList>
            <person name="Tahon G."/>
            <person name="Willems A."/>
        </authorList>
    </citation>
    <scope>NUCLEOTIDE SEQUENCE [LARGE SCALE GENOMIC DNA]</scope>
    <source>
        <strain evidence="16 17">LMG 1345</strain>
    </source>
</reference>
<dbReference type="PANTHER" id="PTHR42951">
    <property type="entry name" value="METALLO-BETA-LACTAMASE DOMAIN-CONTAINING"/>
    <property type="match status" value="1"/>
</dbReference>
<dbReference type="InterPro" id="IPR001018">
    <property type="entry name" value="Beta-lactamase_class-B_CS"/>
</dbReference>
<name>A0A4Q0PN30_9FLAO</name>
<dbReference type="GO" id="GO:0042597">
    <property type="term" value="C:periplasmic space"/>
    <property type="evidence" value="ECO:0007669"/>
    <property type="project" value="UniProtKB-SubCell"/>
</dbReference>
<dbReference type="CDD" id="cd16302">
    <property type="entry name" value="CcrA-like_MBL-B1"/>
    <property type="match status" value="1"/>
</dbReference>
<dbReference type="RefSeq" id="WP_073098401.1">
    <property type="nucleotide sequence ID" value="NZ_QOVL01000005.1"/>
</dbReference>
<comment type="subcellular location">
    <subcellularLocation>
        <location evidence="3">Periplasm</location>
    </subcellularLocation>
</comment>
<dbReference type="SUPFAM" id="SSF56281">
    <property type="entry name" value="Metallo-hydrolase/oxidoreductase"/>
    <property type="match status" value="1"/>
</dbReference>
<evidence type="ECO:0000256" key="3">
    <source>
        <dbReference type="ARBA" id="ARBA00004418"/>
    </source>
</evidence>
<keyword evidence="11 13" id="KW-0862">Zinc</keyword>
<evidence type="ECO:0000256" key="10">
    <source>
        <dbReference type="ARBA" id="ARBA00022801"/>
    </source>
</evidence>
<keyword evidence="8 14" id="KW-0732">Signal</keyword>
<dbReference type="Pfam" id="PF00753">
    <property type="entry name" value="Lactamase_B"/>
    <property type="match status" value="1"/>
</dbReference>
<evidence type="ECO:0000256" key="7">
    <source>
        <dbReference type="ARBA" id="ARBA00022723"/>
    </source>
</evidence>
<protein>
    <recommendedName>
        <fullName evidence="6 13">Beta-lactamase</fullName>
        <ecNumber evidence="6 13">3.5.2.6</ecNumber>
    </recommendedName>
</protein>
<comment type="catalytic activity">
    <reaction evidence="1 13">
        <text>a beta-lactam + H2O = a substituted beta-amino acid</text>
        <dbReference type="Rhea" id="RHEA:20401"/>
        <dbReference type="ChEBI" id="CHEBI:15377"/>
        <dbReference type="ChEBI" id="CHEBI:35627"/>
        <dbReference type="ChEBI" id="CHEBI:140347"/>
        <dbReference type="EC" id="3.5.2.6"/>
    </reaction>
</comment>
<evidence type="ECO:0000313" key="17">
    <source>
        <dbReference type="Proteomes" id="UP000290608"/>
    </source>
</evidence>
<evidence type="ECO:0000256" key="4">
    <source>
        <dbReference type="ARBA" id="ARBA00005250"/>
    </source>
</evidence>
<gene>
    <name evidence="16" type="ORF">DSL99_1222</name>
</gene>
<keyword evidence="12 13" id="KW-0046">Antibiotic resistance</keyword>
<dbReference type="PROSITE" id="PS00743">
    <property type="entry name" value="BETA_LACTAMASE_B_1"/>
    <property type="match status" value="1"/>
</dbReference>
<dbReference type="STRING" id="1122159.SAMN02745246_01280"/>
<evidence type="ECO:0000313" key="16">
    <source>
        <dbReference type="EMBL" id="RXG31920.1"/>
    </source>
</evidence>
<feature type="chain" id="PRO_5020819688" description="Beta-lactamase" evidence="14">
    <location>
        <begin position="23"/>
        <end position="249"/>
    </location>
</feature>
<comment type="subunit">
    <text evidence="5">Monomer.</text>
</comment>
<dbReference type="InterPro" id="IPR001279">
    <property type="entry name" value="Metallo-B-lactamas"/>
</dbReference>
<dbReference type="InterPro" id="IPR058199">
    <property type="entry name" value="BlaB//VIM/IMP-1"/>
</dbReference>
<evidence type="ECO:0000256" key="12">
    <source>
        <dbReference type="ARBA" id="ARBA00023251"/>
    </source>
</evidence>
<evidence type="ECO:0000256" key="1">
    <source>
        <dbReference type="ARBA" id="ARBA00001526"/>
    </source>
</evidence>
<dbReference type="GO" id="GO:0008270">
    <property type="term" value="F:zinc ion binding"/>
    <property type="evidence" value="ECO:0007669"/>
    <property type="project" value="InterPro"/>
</dbReference>
<sequence length="249" mass="27613">MPTSIKWAILFCLVFLFGFQQPNTSKPEVVYQSERLIITRLSDNAFQHVSFLQTQDFGKVACNGLIVRDGNEAVVYDTPTDDTGSRELIAWIADGLQARVKAVIPTHFHADCLGGLQEFHKHGIPSYAHSRTLALAREHGYTVPQQAFEDRLTLDVGTQQTTAQFFGEGHTTDDVVGYFPSEHILFGGCLIKEMEATKGYLGDANLNAWSDTVRLVKAAYPDVQHVVPGHGEPGDSRLLDYTIALFDKN</sequence>
<dbReference type="PANTHER" id="PTHR42951:SF4">
    <property type="entry name" value="ACYL-COENZYME A THIOESTERASE MBLAC2"/>
    <property type="match status" value="1"/>
</dbReference>
<dbReference type="Proteomes" id="UP000290608">
    <property type="component" value="Unassembled WGS sequence"/>
</dbReference>
<dbReference type="PROSITE" id="PS00744">
    <property type="entry name" value="BETA_LACTAMASE_B_2"/>
    <property type="match status" value="1"/>
</dbReference>
<dbReference type="GO" id="GO:0008800">
    <property type="term" value="F:beta-lactamase activity"/>
    <property type="evidence" value="ECO:0007669"/>
    <property type="project" value="UniProtKB-UniRule"/>
</dbReference>
<comment type="cofactor">
    <cofactor evidence="2 13">
        <name>Zn(2+)</name>
        <dbReference type="ChEBI" id="CHEBI:29105"/>
    </cofactor>
</comment>
<organism evidence="16 17">
    <name type="scientific">Leeuwenhoekiella marinoflava</name>
    <dbReference type="NCBI Taxonomy" id="988"/>
    <lineage>
        <taxon>Bacteria</taxon>
        <taxon>Pseudomonadati</taxon>
        <taxon>Bacteroidota</taxon>
        <taxon>Flavobacteriia</taxon>
        <taxon>Flavobacteriales</taxon>
        <taxon>Flavobacteriaceae</taxon>
        <taxon>Leeuwenhoekiella</taxon>
    </lineage>
</organism>
<comment type="caution">
    <text evidence="16">The sequence shown here is derived from an EMBL/GenBank/DDBJ whole genome shotgun (WGS) entry which is preliminary data.</text>
</comment>
<accession>A0A4Q0PN30</accession>
<evidence type="ECO:0000256" key="11">
    <source>
        <dbReference type="ARBA" id="ARBA00022833"/>
    </source>
</evidence>
<evidence type="ECO:0000256" key="14">
    <source>
        <dbReference type="SAM" id="SignalP"/>
    </source>
</evidence>
<dbReference type="NCBIfam" id="NF033088">
    <property type="entry name" value="bla_subclass_B1"/>
    <property type="match status" value="1"/>
</dbReference>
<dbReference type="Gene3D" id="3.60.15.10">
    <property type="entry name" value="Ribonuclease Z/Hydroxyacylglutathione hydrolase-like"/>
    <property type="match status" value="1"/>
</dbReference>
<dbReference type="InterPro" id="IPR036866">
    <property type="entry name" value="RibonucZ/Hydroxyglut_hydro"/>
</dbReference>
<evidence type="ECO:0000259" key="15">
    <source>
        <dbReference type="SMART" id="SM00849"/>
    </source>
</evidence>
<dbReference type="EC" id="3.5.2.6" evidence="6 13"/>
<evidence type="ECO:0000256" key="6">
    <source>
        <dbReference type="ARBA" id="ARBA00012865"/>
    </source>
</evidence>
<evidence type="ECO:0000256" key="2">
    <source>
        <dbReference type="ARBA" id="ARBA00001947"/>
    </source>
</evidence>
<dbReference type="SMART" id="SM00849">
    <property type="entry name" value="Lactamase_B"/>
    <property type="match status" value="1"/>
</dbReference>
<keyword evidence="7 13" id="KW-0479">Metal-binding</keyword>
<dbReference type="AlphaFoldDB" id="A0A4Q0PN30"/>
<dbReference type="EMBL" id="QOVL01000005">
    <property type="protein sequence ID" value="RXG31920.1"/>
    <property type="molecule type" value="Genomic_DNA"/>
</dbReference>
<keyword evidence="10 13" id="KW-0378">Hydrolase</keyword>
<feature type="signal peptide" evidence="14">
    <location>
        <begin position="1"/>
        <end position="22"/>
    </location>
</feature>
<dbReference type="InterPro" id="IPR050855">
    <property type="entry name" value="NDM-1-like"/>
</dbReference>
<comment type="similarity">
    <text evidence="4 13">Belongs to the metallo-beta-lactamase superfamily. Class-B beta-lactamase family.</text>
</comment>
<feature type="domain" description="Metallo-beta-lactamase" evidence="15">
    <location>
        <begin position="61"/>
        <end position="230"/>
    </location>
</feature>
<evidence type="ECO:0000256" key="5">
    <source>
        <dbReference type="ARBA" id="ARBA00011245"/>
    </source>
</evidence>
<keyword evidence="9" id="KW-0574">Periplasm</keyword>
<proteinExistence type="inferred from homology"/>
<dbReference type="GO" id="GO:0017001">
    <property type="term" value="P:antibiotic catabolic process"/>
    <property type="evidence" value="ECO:0007669"/>
    <property type="project" value="InterPro"/>
</dbReference>
<evidence type="ECO:0000256" key="8">
    <source>
        <dbReference type="ARBA" id="ARBA00022729"/>
    </source>
</evidence>
<evidence type="ECO:0000256" key="9">
    <source>
        <dbReference type="ARBA" id="ARBA00022764"/>
    </source>
</evidence>
<evidence type="ECO:0000256" key="13">
    <source>
        <dbReference type="RuleBase" id="RU361140"/>
    </source>
</evidence>
<dbReference type="GO" id="GO:0046677">
    <property type="term" value="P:response to antibiotic"/>
    <property type="evidence" value="ECO:0007669"/>
    <property type="project" value="UniProtKB-UniRule"/>
</dbReference>